<dbReference type="STRING" id="94128.A0A2A3E539"/>
<feature type="region of interest" description="Disordered" evidence="3">
    <location>
        <begin position="93"/>
        <end position="116"/>
    </location>
</feature>
<dbReference type="EMBL" id="KZ288365">
    <property type="protein sequence ID" value="PBC26847.1"/>
    <property type="molecule type" value="Genomic_DNA"/>
</dbReference>
<organism evidence="5 6">
    <name type="scientific">Apis cerana cerana</name>
    <name type="common">Oriental honeybee</name>
    <dbReference type="NCBI Taxonomy" id="94128"/>
    <lineage>
        <taxon>Eukaryota</taxon>
        <taxon>Metazoa</taxon>
        <taxon>Ecdysozoa</taxon>
        <taxon>Arthropoda</taxon>
        <taxon>Hexapoda</taxon>
        <taxon>Insecta</taxon>
        <taxon>Pterygota</taxon>
        <taxon>Neoptera</taxon>
        <taxon>Endopterygota</taxon>
        <taxon>Hymenoptera</taxon>
        <taxon>Apocrita</taxon>
        <taxon>Aculeata</taxon>
        <taxon>Apoidea</taxon>
        <taxon>Anthophila</taxon>
        <taxon>Apidae</taxon>
        <taxon>Apis</taxon>
    </lineage>
</organism>
<dbReference type="FunFam" id="3.80.10.10:FF:001164">
    <property type="entry name" value="GH01279p"/>
    <property type="match status" value="1"/>
</dbReference>
<feature type="region of interest" description="Disordered" evidence="3">
    <location>
        <begin position="778"/>
        <end position="799"/>
    </location>
</feature>
<dbReference type="PROSITE" id="PS51450">
    <property type="entry name" value="LRR"/>
    <property type="match status" value="3"/>
</dbReference>
<reference evidence="5 6" key="1">
    <citation type="submission" date="2014-07" db="EMBL/GenBank/DDBJ databases">
        <title>Genomic and transcriptomic analysis on Apis cerana provide comprehensive insights into honey bee biology.</title>
        <authorList>
            <person name="Diao Q."/>
            <person name="Sun L."/>
            <person name="Zheng H."/>
            <person name="Zheng H."/>
            <person name="Xu S."/>
            <person name="Wang S."/>
            <person name="Zeng Z."/>
            <person name="Hu F."/>
            <person name="Su S."/>
            <person name="Wu J."/>
        </authorList>
    </citation>
    <scope>NUCLEOTIDE SEQUENCE [LARGE SCALE GENOMIC DNA]</scope>
    <source>
        <tissue evidence="5">Pupae without intestine</tissue>
    </source>
</reference>
<feature type="region of interest" description="Disordered" evidence="3">
    <location>
        <begin position="177"/>
        <end position="236"/>
    </location>
</feature>
<protein>
    <submittedName>
        <fullName evidence="5">Insulin growth factor-binding protein complex acid labile subunit</fullName>
    </submittedName>
</protein>
<keyword evidence="1" id="KW-0433">Leucine-rich repeat</keyword>
<accession>A0A2A3E539</accession>
<feature type="compositionally biased region" description="Polar residues" evidence="3">
    <location>
        <begin position="180"/>
        <end position="193"/>
    </location>
</feature>
<sequence length="962" mass="109196">MSMKECMLSNNISHPSIRFDCVISRETVKLDLNFIGISDCERVHTNDGQGYKMKLLAVFLLTVLLSGLFSLNEANIDATHVPLIKSNHLNESPELKESLTETKTISEKESYSTDASINERTENVDDKDALKLKDDLQFMKNFLNPKDMLMQEIHTLNEESKNQNKIAQPLKTEVKKVRVSNVSTKNNSDNSDMTLLENENSYEDDLSEDEEDESEDEYEDEDRDENDDEPEDDEQVMTQCPDYCKCAGEYAAVTTATCTKLVEQQSFSTGIVHLRIENAGQIRLGPHAFQSRGFQHLESITITDTRIVELNQTAFDGISYLFSVNLTRNDLQDIHPNTFLNNKQLSLLAISGNPLKHTQDLKLPKHSLFDASSVTEFDFSFNGLTKLKRTAFAKMKSLTYINLKGNKLKEIDSATFNMLESLVEVDLSNNLLNEIPVDLFDNNEIQTLRISRNNFASLNTIQASKLRLLDASNNKIKTIAKDDFAGMPLLDQLIITSNGLKRIHQHAFVNLDQLNYLDISDNKLTFLTEHHLKNNARLQVLLMNNNPELDTLPIFKAADVEYNTYSIYRFECSNCGLHFLEEETFNAMPAITRLNLSRNRLASLPNGFLNSLSSLRILDLSDNIINSLQSEMFHGATSLTKLNLAGNPLTTLQVTPFLKTPSLIKLDVSRCALERVWSEARVPLTTLRYLSVRENLLHHITVEELKAMPSLANLDLSHNPLDCDVEFNEAVQWLTDHGVAPIETSRYISNYGNTDNYQDSEGISQWTDLAKVVCDGISSGPRPRPVPRKEKKNNFLGGFDSSEDSDSLLRSNVKSDEELIKLQIDHGIKLNEEVEKAWTTQDQEYEDFVTSENIEYHPWYTNALWPVMIVIIITSIILLLTVHIVIHLAKRRGQGPVIRPPMILRQGLIDNKNCGLVYKPLQEEIATPHVPKRGSFYSSSTFHYDKIVPESLKKTTNLKKYF</sequence>
<dbReference type="InterPro" id="IPR001611">
    <property type="entry name" value="Leu-rich_rpt"/>
</dbReference>
<keyword evidence="4" id="KW-1133">Transmembrane helix</keyword>
<dbReference type="SMART" id="SM00369">
    <property type="entry name" value="LRR_TYP"/>
    <property type="match status" value="11"/>
</dbReference>
<dbReference type="PANTHER" id="PTHR45712">
    <property type="entry name" value="AGAP008170-PA"/>
    <property type="match status" value="1"/>
</dbReference>
<keyword evidence="6" id="KW-1185">Reference proteome</keyword>
<dbReference type="SUPFAM" id="SSF52058">
    <property type="entry name" value="L domain-like"/>
    <property type="match status" value="2"/>
</dbReference>
<dbReference type="InterPro" id="IPR032675">
    <property type="entry name" value="LRR_dom_sf"/>
</dbReference>
<feature type="transmembrane region" description="Helical" evidence="4">
    <location>
        <begin position="863"/>
        <end position="889"/>
    </location>
</feature>
<keyword evidence="2" id="KW-0677">Repeat</keyword>
<evidence type="ECO:0000256" key="3">
    <source>
        <dbReference type="SAM" id="MobiDB-lite"/>
    </source>
</evidence>
<evidence type="ECO:0000256" key="2">
    <source>
        <dbReference type="ARBA" id="ARBA00022737"/>
    </source>
</evidence>
<dbReference type="Pfam" id="PF13855">
    <property type="entry name" value="LRR_8"/>
    <property type="match status" value="5"/>
</dbReference>
<keyword evidence="4" id="KW-0812">Transmembrane</keyword>
<gene>
    <name evidence="5" type="ORF">APICC_06873</name>
</gene>
<dbReference type="Proteomes" id="UP000242457">
    <property type="component" value="Unassembled WGS sequence"/>
</dbReference>
<dbReference type="InterPro" id="IPR003591">
    <property type="entry name" value="Leu-rich_rpt_typical-subtyp"/>
</dbReference>
<dbReference type="AlphaFoldDB" id="A0A2A3E539"/>
<dbReference type="OrthoDB" id="2325980at2759"/>
<dbReference type="Gene3D" id="3.80.10.10">
    <property type="entry name" value="Ribonuclease Inhibitor"/>
    <property type="match status" value="4"/>
</dbReference>
<proteinExistence type="predicted"/>
<evidence type="ECO:0000256" key="4">
    <source>
        <dbReference type="SAM" id="Phobius"/>
    </source>
</evidence>
<dbReference type="PANTHER" id="PTHR45712:SF22">
    <property type="entry name" value="INSULIN-LIKE GROWTH FACTOR-BINDING PROTEIN COMPLEX ACID LABILE SUBUNIT"/>
    <property type="match status" value="1"/>
</dbReference>
<name>A0A2A3E539_APICC</name>
<dbReference type="InterPro" id="IPR050333">
    <property type="entry name" value="SLRP"/>
</dbReference>
<evidence type="ECO:0000313" key="5">
    <source>
        <dbReference type="EMBL" id="PBC26847.1"/>
    </source>
</evidence>
<feature type="compositionally biased region" description="Acidic residues" evidence="3">
    <location>
        <begin position="200"/>
        <end position="235"/>
    </location>
</feature>
<keyword evidence="4" id="KW-0472">Membrane</keyword>
<evidence type="ECO:0000256" key="1">
    <source>
        <dbReference type="ARBA" id="ARBA00022614"/>
    </source>
</evidence>
<evidence type="ECO:0000313" key="6">
    <source>
        <dbReference type="Proteomes" id="UP000242457"/>
    </source>
</evidence>